<keyword evidence="2" id="KW-1185">Reference proteome</keyword>
<proteinExistence type="predicted"/>
<dbReference type="EMBL" id="FRAR01000005">
    <property type="protein sequence ID" value="SHK02306.1"/>
    <property type="molecule type" value="Genomic_DNA"/>
</dbReference>
<dbReference type="InterPro" id="IPR014199">
    <property type="entry name" value="Spore_YtxC"/>
</dbReference>
<evidence type="ECO:0000313" key="1">
    <source>
        <dbReference type="EMBL" id="SHK02306.1"/>
    </source>
</evidence>
<organism evidence="1 2">
    <name type="scientific">Desulforamulus aeronauticus DSM 10349</name>
    <dbReference type="NCBI Taxonomy" id="1121421"/>
    <lineage>
        <taxon>Bacteria</taxon>
        <taxon>Bacillati</taxon>
        <taxon>Bacillota</taxon>
        <taxon>Clostridia</taxon>
        <taxon>Eubacteriales</taxon>
        <taxon>Peptococcaceae</taxon>
        <taxon>Desulforamulus</taxon>
    </lineage>
</organism>
<accession>A0A1M6P329</accession>
<dbReference type="NCBIfam" id="TIGR02834">
    <property type="entry name" value="spo_ytxC"/>
    <property type="match status" value="1"/>
</dbReference>
<gene>
    <name evidence="1" type="ORF">SAMN02745123_00429</name>
</gene>
<protein>
    <submittedName>
        <fullName evidence="1">Putative sporulation protein YtxC</fullName>
    </submittedName>
</protein>
<dbReference type="AlphaFoldDB" id="A0A1M6P329"/>
<dbReference type="Proteomes" id="UP000183997">
    <property type="component" value="Unassembled WGS sequence"/>
</dbReference>
<dbReference type="STRING" id="1121421.SAMN02745123_00429"/>
<name>A0A1M6P329_9FIRM</name>
<evidence type="ECO:0000313" key="2">
    <source>
        <dbReference type="Proteomes" id="UP000183997"/>
    </source>
</evidence>
<reference evidence="2" key="1">
    <citation type="submission" date="2016-11" db="EMBL/GenBank/DDBJ databases">
        <authorList>
            <person name="Varghese N."/>
            <person name="Submissions S."/>
        </authorList>
    </citation>
    <scope>NUCLEOTIDE SEQUENCE [LARGE SCALE GENOMIC DNA]</scope>
    <source>
        <strain evidence="2">DSM 10349</strain>
    </source>
</reference>
<sequence length="301" mass="35461">MIEEMNQCLSIGATQHIDLLKDRLGRELRVDEGERIRIKMTENPAGNITFLSCDFNGILCSGRHQDEEILFKHFVADILSDIIMNQWERALLKDIIRETYYYFNEEEKKTILQYTLDYTNGVKMYPGKMDRRDRKHFIIKRLVEFLEQNNSIVIDGFVRFRLKEYVNEIKEAVDQAVDEFLMEREYREFIQLLKYFVEIQDSKVPLVNVLVSERGTYKLYDENHHPIDSEFLEGFILDVMDNEINYEDLLISALITIAPNKIVFHYGVQPGTDSTLDTIKNVFEDKVSECSGCKLCQKHQQ</sequence>
<dbReference type="Pfam" id="PF08812">
    <property type="entry name" value="YtxC"/>
    <property type="match status" value="1"/>
</dbReference>